<feature type="domain" description="Ion transport" evidence="8">
    <location>
        <begin position="13"/>
        <end position="278"/>
    </location>
</feature>
<evidence type="ECO:0000256" key="7">
    <source>
        <dbReference type="SAM" id="Phobius"/>
    </source>
</evidence>
<dbReference type="InterPro" id="IPR027359">
    <property type="entry name" value="Volt_channel_dom_sf"/>
</dbReference>
<dbReference type="PANTHER" id="PTHR10037">
    <property type="entry name" value="VOLTAGE-GATED CATION CHANNEL CALCIUM AND SODIUM"/>
    <property type="match status" value="1"/>
</dbReference>
<feature type="transmembrane region" description="Helical" evidence="7">
    <location>
        <begin position="742"/>
        <end position="760"/>
    </location>
</feature>
<dbReference type="Gene3D" id="1.10.287.70">
    <property type="match status" value="4"/>
</dbReference>
<feature type="transmembrane region" description="Helical" evidence="7">
    <location>
        <begin position="499"/>
        <end position="517"/>
    </location>
</feature>
<reference evidence="10" key="2">
    <citation type="submission" date="2025-08" db="UniProtKB">
        <authorList>
            <consortium name="Ensembl"/>
        </authorList>
    </citation>
    <scope>IDENTIFICATION</scope>
</reference>
<dbReference type="Ensembl" id="ENSENLT00000020095.1">
    <property type="protein sequence ID" value="ENSENLP00000019383.1"/>
    <property type="gene ID" value="ENSENLG00000008873.1"/>
</dbReference>
<evidence type="ECO:0000256" key="1">
    <source>
        <dbReference type="ARBA" id="ARBA00004141"/>
    </source>
</evidence>
<dbReference type="FunFam" id="1.10.287.70:FF:000117">
    <property type="entry name" value="Voltage-gated Ca2+ channel, alpha subunit"/>
    <property type="match status" value="1"/>
</dbReference>
<name>A0A665UI90_ECHNA</name>
<reference evidence="10" key="3">
    <citation type="submission" date="2025-09" db="UniProtKB">
        <authorList>
            <consortium name="Ensembl"/>
        </authorList>
    </citation>
    <scope>IDENTIFICATION</scope>
</reference>
<dbReference type="FunFam" id="1.20.120.350:FF:000068">
    <property type="entry name" value="Sodium channel protein"/>
    <property type="match status" value="1"/>
</dbReference>
<feature type="transmembrane region" description="Helical" evidence="7">
    <location>
        <begin position="867"/>
        <end position="887"/>
    </location>
</feature>
<feature type="domain" description="Ion transport" evidence="8">
    <location>
        <begin position="378"/>
        <end position="601"/>
    </location>
</feature>
<dbReference type="SUPFAM" id="SSF81324">
    <property type="entry name" value="Voltage-gated potassium channels"/>
    <property type="match status" value="4"/>
</dbReference>
<dbReference type="FunFam" id="1.20.120.350:FF:000003">
    <property type="entry name" value="Voltage-dependent sodium channel"/>
    <property type="match status" value="1"/>
</dbReference>
<evidence type="ECO:0000256" key="4">
    <source>
        <dbReference type="ARBA" id="ARBA00022692"/>
    </source>
</evidence>
<dbReference type="InterPro" id="IPR058542">
    <property type="entry name" value="IQ_SCN5A_C"/>
</dbReference>
<evidence type="ECO:0000256" key="5">
    <source>
        <dbReference type="ARBA" id="ARBA00022989"/>
    </source>
</evidence>
<accession>A0A665UI90</accession>
<feature type="transmembrane region" description="Helical" evidence="7">
    <location>
        <begin position="1279"/>
        <end position="1302"/>
    </location>
</feature>
<proteinExistence type="predicted"/>
<dbReference type="Gene3D" id="1.20.120.350">
    <property type="entry name" value="Voltage-gated potassium channels. Chain C"/>
    <property type="match status" value="4"/>
</dbReference>
<protein>
    <recommendedName>
        <fullName evidence="12">Sodium channel protein</fullName>
    </recommendedName>
</protein>
<reference evidence="10" key="1">
    <citation type="submission" date="2021-04" db="EMBL/GenBank/DDBJ databases">
        <authorList>
            <consortium name="Wellcome Sanger Institute Data Sharing"/>
        </authorList>
    </citation>
    <scope>NUCLEOTIDE SEQUENCE [LARGE SCALE GENOMIC DNA]</scope>
</reference>
<organism evidence="10 11">
    <name type="scientific">Echeneis naucrates</name>
    <name type="common">Live sharksucker</name>
    <dbReference type="NCBI Taxonomy" id="173247"/>
    <lineage>
        <taxon>Eukaryota</taxon>
        <taxon>Metazoa</taxon>
        <taxon>Chordata</taxon>
        <taxon>Craniata</taxon>
        <taxon>Vertebrata</taxon>
        <taxon>Euteleostomi</taxon>
        <taxon>Actinopterygii</taxon>
        <taxon>Neopterygii</taxon>
        <taxon>Teleostei</taxon>
        <taxon>Neoteleostei</taxon>
        <taxon>Acanthomorphata</taxon>
        <taxon>Carangaria</taxon>
        <taxon>Carangiformes</taxon>
        <taxon>Echeneidae</taxon>
        <taxon>Echeneis</taxon>
    </lineage>
</organism>
<keyword evidence="5 7" id="KW-1133">Transmembrane helix</keyword>
<feature type="transmembrane region" description="Helical" evidence="7">
    <location>
        <begin position="132"/>
        <end position="151"/>
    </location>
</feature>
<feature type="domain" description="SCN5A-like C-terminal IQ motif" evidence="9">
    <location>
        <begin position="1420"/>
        <end position="1444"/>
    </location>
</feature>
<feature type="domain" description="Ion transport" evidence="8">
    <location>
        <begin position="740"/>
        <end position="1009"/>
    </location>
</feature>
<feature type="transmembrane region" description="Helical" evidence="7">
    <location>
        <begin position="1060"/>
        <end position="1077"/>
    </location>
</feature>
<evidence type="ECO:0000259" key="8">
    <source>
        <dbReference type="Pfam" id="PF00520"/>
    </source>
</evidence>
<feature type="transmembrane region" description="Helical" evidence="7">
    <location>
        <begin position="374"/>
        <end position="397"/>
    </location>
</feature>
<keyword evidence="11" id="KW-1185">Reference proteome</keyword>
<dbReference type="Pfam" id="PF00520">
    <property type="entry name" value="Ion_trans"/>
    <property type="match status" value="4"/>
</dbReference>
<dbReference type="Pfam" id="PF24609">
    <property type="entry name" value="IQ_SCN5A_C"/>
    <property type="match status" value="1"/>
</dbReference>
<feature type="transmembrane region" description="Helical" evidence="7">
    <location>
        <begin position="1176"/>
        <end position="1204"/>
    </location>
</feature>
<keyword evidence="4 7" id="KW-0812">Transmembrane</keyword>
<sequence>MTVDFLFLKTETLFSFFILLTILANCVFMTIPLPSEWSNTAEYVFIAIYMFEVLIKILSRGFAIGRFTFIRDPWNWLDLMVISTTILTEFVYLEKVRVVSTICRVLKIIPVFPGMKRTVGALIQSVRRLSEVIVVSGVVLIFLALMGQQIFMGSLRQKCLIWPLNLTDMPFSVIFKDASNYYYVPREMDALVCGNLSGWDCPEGYTCMRSLTNPNRGFTSFDGFGWSVLSVLRLLTQDGWEKLVLLMVKAEGRFYPIFVLLVFMSSFFIHGLIVSVVALVTVEQDKRDVAKAKQREEEFLHIKEVIKRREEEEEQVAQELCEEQHSAPQKKILSSVLKSHSSGELEDQKLCPPRCLRWNCCDCWRRLKWQFSAFVTNPFFDLGIAICIILNSFFISMEHYPMSPVYEEQLVIMNLVFVAIFTVEMLLRIVTMDLYGYFQEGWNVFDSVTVAISLLEISTADIEGFSALHIFRLMRMLRLARWWPTLHMLMKIMLISVRALRNMTVVLFVMVFLFTVVGRQLFGKDYEQCLCHIDVNSSWHMCDLFHTFVLVFRILCGEWIECLWDCMAVSGQASCLIFFAAVLVIGHLIVLNLFLSLLLSSATTDSLIALTEKRKDNAQKAVNQIKDFAAGTRTWILARIWTLCGKKKHINRVHKVDGSVKDNKEYLGLTFVTSEQSVSQIPENGEEEKKQQNEETLDTPEDCCCSSCYHCCHFLDLDPSQGKGRVWSICRRACFAIVQHKYFENFIIFIIVLSSAALVFEDIHLQQRPALLIVLDTADQVFTYLFFLEMLLKWMAFGLKKYFSSTWCWLDFLILAVTLISLTGNMLGYSELRTLRAVRPLRVLSRFQGIRVVLQTLSVTLPSMFDALLVVWFIWAIFSVVGVNLFAGKFHYCLNETSQEVNVHMDVNNKSECMSLIMENFSEVRWKSRRNNFDNVGAGFLSLLHVATFSGWIDIMDWAVDTTEVESQPVFENNLYMYLYFITFIIIGVFFPINFFIRVFINGLVQQRHKFGRKLVLQTEQQRSCWIVKRLTSGKDQNLVPRPQNKCQALLCDLVTKPSFEVFMNVVICLNMVALMVETIDMSALQEEILYWVHFTFIIIFFIEFLLKIIALRKHYFFYWLNIFDFIIITVSIVGIFLADIFEKYFISSSMLVVFRLFHISRIIHLIPCGQRIQSLLLAFGMSLPALFNICLLLFVFMFTFSIFGMFNFAFMKKEVDINSVLNFDTFVNSMMSLFTMTTMTGWDRLLYPQLIKIPDCDPLSENPGFFVRGDCGSGTLSIIFFASYITLSILLVFHMYLAVVLETFNMDNTEKLSDKDLQMFYDTWKKFDQDASQMIPYSKLSEFCDSLQNPLRIPKPNSIRLIQMDLSLLPGDQINCLDILQALTAQAFGESVEKNYLKDRMEQNFKTSNFSKVSEPISSTLRRRQEEVAAAVIQRAYRKHLQDRDGGVAAPEEGTAGV</sequence>
<keyword evidence="3" id="KW-1003">Cell membrane</keyword>
<evidence type="ECO:0000256" key="6">
    <source>
        <dbReference type="ARBA" id="ARBA00023136"/>
    </source>
</evidence>
<feature type="transmembrane region" description="Helical" evidence="7">
    <location>
        <begin position="43"/>
        <end position="63"/>
    </location>
</feature>
<feature type="transmembrane region" description="Helical" evidence="7">
    <location>
        <begin position="802"/>
        <end position="822"/>
    </location>
</feature>
<feature type="transmembrane region" description="Helical" evidence="7">
    <location>
        <begin position="576"/>
        <end position="599"/>
    </location>
</feature>
<dbReference type="GO" id="GO:0086010">
    <property type="term" value="P:membrane depolarization during action potential"/>
    <property type="evidence" value="ECO:0007669"/>
    <property type="project" value="TreeGrafter"/>
</dbReference>
<dbReference type="InterPro" id="IPR005821">
    <property type="entry name" value="Ion_trans_dom"/>
</dbReference>
<feature type="transmembrane region" description="Helical" evidence="7">
    <location>
        <begin position="772"/>
        <end position="796"/>
    </location>
</feature>
<evidence type="ECO:0000313" key="11">
    <source>
        <dbReference type="Proteomes" id="UP000472264"/>
    </source>
</evidence>
<feature type="transmembrane region" description="Helical" evidence="7">
    <location>
        <begin position="975"/>
        <end position="1001"/>
    </location>
</feature>
<dbReference type="GO" id="GO:0005248">
    <property type="term" value="F:voltage-gated sodium channel activity"/>
    <property type="evidence" value="ECO:0007669"/>
    <property type="project" value="TreeGrafter"/>
</dbReference>
<dbReference type="InterPro" id="IPR043203">
    <property type="entry name" value="VGCC_Ca_Na"/>
</dbReference>
<gene>
    <name evidence="10" type="primary">LOC115056052</name>
</gene>
<feature type="transmembrane region" description="Helical" evidence="7">
    <location>
        <begin position="1119"/>
        <end position="1139"/>
    </location>
</feature>
<feature type="transmembrane region" description="Helical" evidence="7">
    <location>
        <begin position="255"/>
        <end position="282"/>
    </location>
</feature>
<evidence type="ECO:0000313" key="10">
    <source>
        <dbReference type="Ensembl" id="ENSENLP00000019383.1"/>
    </source>
</evidence>
<dbReference type="Gene3D" id="1.10.238.10">
    <property type="entry name" value="EF-hand"/>
    <property type="match status" value="1"/>
</dbReference>
<evidence type="ECO:0000256" key="2">
    <source>
        <dbReference type="ARBA" id="ARBA00004236"/>
    </source>
</evidence>
<dbReference type="OMA" id="TPEDCCC"/>
<comment type="subcellular location">
    <subcellularLocation>
        <location evidence="2">Cell membrane</location>
    </subcellularLocation>
    <subcellularLocation>
        <location evidence="1">Membrane</location>
        <topology evidence="1">Multi-pass membrane protein</topology>
    </subcellularLocation>
</comment>
<feature type="transmembrane region" description="Helical" evidence="7">
    <location>
        <begin position="935"/>
        <end position="955"/>
    </location>
</feature>
<keyword evidence="6 7" id="KW-0472">Membrane</keyword>
<dbReference type="Gene3D" id="1.20.5.1190">
    <property type="entry name" value="iswi atpase"/>
    <property type="match status" value="1"/>
</dbReference>
<feature type="transmembrane region" description="Helical" evidence="7">
    <location>
        <begin position="409"/>
        <end position="427"/>
    </location>
</feature>
<feature type="transmembrane region" description="Helical" evidence="7">
    <location>
        <begin position="1089"/>
        <end position="1107"/>
    </location>
</feature>
<dbReference type="GO" id="GO:0019228">
    <property type="term" value="P:neuronal action potential"/>
    <property type="evidence" value="ECO:0007669"/>
    <property type="project" value="TreeGrafter"/>
</dbReference>
<feature type="domain" description="Ion transport" evidence="8">
    <location>
        <begin position="1058"/>
        <end position="1309"/>
    </location>
</feature>
<dbReference type="GO" id="GO:0001518">
    <property type="term" value="C:voltage-gated sodium channel complex"/>
    <property type="evidence" value="ECO:0007669"/>
    <property type="project" value="TreeGrafter"/>
</dbReference>
<dbReference type="Proteomes" id="UP000472264">
    <property type="component" value="Chromosome 16"/>
</dbReference>
<feature type="transmembrane region" description="Helical" evidence="7">
    <location>
        <begin position="12"/>
        <end position="31"/>
    </location>
</feature>
<dbReference type="InParanoid" id="A0A665UI90"/>
<dbReference type="PANTHER" id="PTHR10037:SF223">
    <property type="entry name" value="SODIUM CHANNEL PROTEIN TYPE 4 SUBUNIT ALPHA"/>
    <property type="match status" value="1"/>
</dbReference>
<evidence type="ECO:0000256" key="3">
    <source>
        <dbReference type="ARBA" id="ARBA00022475"/>
    </source>
</evidence>
<evidence type="ECO:0000259" key="9">
    <source>
        <dbReference type="Pfam" id="PF24609"/>
    </source>
</evidence>
<evidence type="ECO:0008006" key="12">
    <source>
        <dbReference type="Google" id="ProtNLM"/>
    </source>
</evidence>